<evidence type="ECO:0000256" key="1">
    <source>
        <dbReference type="SAM" id="MobiDB-lite"/>
    </source>
</evidence>
<feature type="region of interest" description="Disordered" evidence="1">
    <location>
        <begin position="1"/>
        <end position="33"/>
    </location>
</feature>
<reference evidence="3 4" key="1">
    <citation type="submission" date="2020-04" db="EMBL/GenBank/DDBJ databases">
        <title>Thermobifida alba genome sequencing and assembly.</title>
        <authorList>
            <person name="Luzics S."/>
            <person name="Horvath B."/>
            <person name="Nagy I."/>
            <person name="Toth A."/>
            <person name="Nagy I."/>
            <person name="Kukolya J."/>
        </authorList>
    </citation>
    <scope>NUCLEOTIDE SEQUENCE [LARGE SCALE GENOMIC DNA]</scope>
    <source>
        <strain evidence="3 4">DSM 43795</strain>
    </source>
</reference>
<sequence length="241" mass="25138">MSYPQPPPFPPGQGPQWQGGGYAPQHSPAPPPPRNSAGVVVLVVGGVVIVVLVVAIVLVFTLGGSGSGGTPTADSPRPQESTSDRTPEDDASTPDVLGDDSDWIPDDIPDDVPEAPGGGLAAGEFPEDMDGDWKGTMTQYGLDGTFQSTWVLDVHMAAGESTGSAELSLENDRSCQWDIITTGNTEDTVDLEYHTTDDGNGSCTPFGYLHFIVDGDNLYVGVASEQPDGSLSTADGVLTRY</sequence>
<keyword evidence="2" id="KW-0472">Membrane</keyword>
<evidence type="ECO:0000256" key="2">
    <source>
        <dbReference type="SAM" id="Phobius"/>
    </source>
</evidence>
<dbReference type="Proteomes" id="UP000832041">
    <property type="component" value="Chromosome"/>
</dbReference>
<evidence type="ECO:0000313" key="4">
    <source>
        <dbReference type="Proteomes" id="UP000832041"/>
    </source>
</evidence>
<keyword evidence="2" id="KW-1133">Transmembrane helix</keyword>
<feature type="region of interest" description="Disordered" evidence="1">
    <location>
        <begin position="65"/>
        <end position="128"/>
    </location>
</feature>
<name>A0ABY4L456_THEAE</name>
<accession>A0ABY4L456</accession>
<feature type="compositionally biased region" description="Pro residues" evidence="1">
    <location>
        <begin position="1"/>
        <end position="13"/>
    </location>
</feature>
<organism evidence="3 4">
    <name type="scientific">Thermobifida alba</name>
    <name type="common">Thermomonospora alba</name>
    <dbReference type="NCBI Taxonomy" id="53522"/>
    <lineage>
        <taxon>Bacteria</taxon>
        <taxon>Bacillati</taxon>
        <taxon>Actinomycetota</taxon>
        <taxon>Actinomycetes</taxon>
        <taxon>Streptosporangiales</taxon>
        <taxon>Nocardiopsidaceae</taxon>
        <taxon>Thermobifida</taxon>
    </lineage>
</organism>
<keyword evidence="2" id="KW-0812">Transmembrane</keyword>
<dbReference type="EMBL" id="CP051627">
    <property type="protein sequence ID" value="UPT22432.1"/>
    <property type="molecule type" value="Genomic_DNA"/>
</dbReference>
<protein>
    <submittedName>
        <fullName evidence="3">Uncharacterized protein</fullName>
    </submittedName>
</protein>
<feature type="compositionally biased region" description="Polar residues" evidence="1">
    <location>
        <begin position="70"/>
        <end position="81"/>
    </location>
</feature>
<feature type="transmembrane region" description="Helical" evidence="2">
    <location>
        <begin position="37"/>
        <end position="60"/>
    </location>
</feature>
<proteinExistence type="predicted"/>
<gene>
    <name evidence="3" type="ORF">FOF52_16885</name>
</gene>
<keyword evidence="4" id="KW-1185">Reference proteome</keyword>
<evidence type="ECO:0000313" key="3">
    <source>
        <dbReference type="EMBL" id="UPT22432.1"/>
    </source>
</evidence>
<feature type="compositionally biased region" description="Acidic residues" evidence="1">
    <location>
        <begin position="89"/>
        <end position="113"/>
    </location>
</feature>